<organism evidence="1">
    <name type="scientific">Anguilla anguilla</name>
    <name type="common">European freshwater eel</name>
    <name type="synonym">Muraena anguilla</name>
    <dbReference type="NCBI Taxonomy" id="7936"/>
    <lineage>
        <taxon>Eukaryota</taxon>
        <taxon>Metazoa</taxon>
        <taxon>Chordata</taxon>
        <taxon>Craniata</taxon>
        <taxon>Vertebrata</taxon>
        <taxon>Euteleostomi</taxon>
        <taxon>Actinopterygii</taxon>
        <taxon>Neopterygii</taxon>
        <taxon>Teleostei</taxon>
        <taxon>Anguilliformes</taxon>
        <taxon>Anguillidae</taxon>
        <taxon>Anguilla</taxon>
    </lineage>
</organism>
<evidence type="ECO:0000313" key="1">
    <source>
        <dbReference type="EMBL" id="JAH83708.1"/>
    </source>
</evidence>
<sequence>MYYIINKTDIAPRADNARTTRCRLVRR</sequence>
<dbReference type="AlphaFoldDB" id="A0A0E9W2K0"/>
<name>A0A0E9W2K0_ANGAN</name>
<reference evidence="1" key="2">
    <citation type="journal article" date="2015" name="Fish Shellfish Immunol.">
        <title>Early steps in the European eel (Anguilla anguilla)-Vibrio vulnificus interaction in the gills: Role of the RtxA13 toxin.</title>
        <authorList>
            <person name="Callol A."/>
            <person name="Pajuelo D."/>
            <person name="Ebbesson L."/>
            <person name="Teles M."/>
            <person name="MacKenzie S."/>
            <person name="Amaro C."/>
        </authorList>
    </citation>
    <scope>NUCLEOTIDE SEQUENCE</scope>
</reference>
<accession>A0A0E9W2K0</accession>
<reference evidence="1" key="1">
    <citation type="submission" date="2014-11" db="EMBL/GenBank/DDBJ databases">
        <authorList>
            <person name="Amaro Gonzalez C."/>
        </authorList>
    </citation>
    <scope>NUCLEOTIDE SEQUENCE</scope>
</reference>
<protein>
    <submittedName>
        <fullName evidence="1">Uncharacterized protein</fullName>
    </submittedName>
</protein>
<dbReference type="EMBL" id="GBXM01024869">
    <property type="protein sequence ID" value="JAH83708.1"/>
    <property type="molecule type" value="Transcribed_RNA"/>
</dbReference>
<proteinExistence type="predicted"/>